<feature type="transmembrane region" description="Helical" evidence="18">
    <location>
        <begin position="68"/>
        <end position="91"/>
    </location>
</feature>
<evidence type="ECO:0000259" key="19">
    <source>
        <dbReference type="Pfam" id="PF00361"/>
    </source>
</evidence>
<evidence type="ECO:0000256" key="7">
    <source>
        <dbReference type="ARBA" id="ARBA00022660"/>
    </source>
</evidence>
<dbReference type="PANTHER" id="PTHR46552:SF1">
    <property type="entry name" value="NADH-UBIQUINONE OXIDOREDUCTASE CHAIN 2"/>
    <property type="match status" value="1"/>
</dbReference>
<evidence type="ECO:0000313" key="20">
    <source>
        <dbReference type="EMBL" id="AJR19302.1"/>
    </source>
</evidence>
<sequence length="334" mass="37829">MIFPPILLLFYFLYLLGTLLSISASSWFGAWVGLDLNMLSFIPLISMKTKSPTPEPALNTFLVQARGYSAMIIAGYLIFSNLFISTLMLFMTPRAKLWSAPVQFWFPQVMEGLNWRQAILLLTIQKIAPMSLSPYLMFDPLLISITVYTGIFVALVGALGGGNQMYNEKLMAFSSINHMSWMLIAMTLSECSWIMCFLFYSIISSSVALLFHGTQAVHITEMIQHLAPSSLMVVTLPTALLSLGGLRPFSGFIPKWMMIQMMICHKMILPLSILLASALVTLYFYVRIFNMFLTFPSPNLKWVPKYLYFKPEMPLFILSLNLLGMLTPSLFFLF</sequence>
<keyword evidence="12 18" id="KW-1133">Transmembrane helix</keyword>
<dbReference type="InterPro" id="IPR050175">
    <property type="entry name" value="Complex_I_Subunit_2"/>
</dbReference>
<dbReference type="GeneID" id="23764938"/>
<keyword evidence="10 18" id="KW-1278">Translocase</keyword>
<keyword evidence="9 18" id="KW-0999">Mitochondrion inner membrane</keyword>
<dbReference type="GO" id="GO:0006120">
    <property type="term" value="P:mitochondrial electron transport, NADH to ubiquinone"/>
    <property type="evidence" value="ECO:0007669"/>
    <property type="project" value="InterPro"/>
</dbReference>
<evidence type="ECO:0000256" key="8">
    <source>
        <dbReference type="ARBA" id="ARBA00022692"/>
    </source>
</evidence>
<feature type="domain" description="NADH:quinone oxidoreductase/Mrp antiporter transmembrane" evidence="19">
    <location>
        <begin position="24"/>
        <end position="277"/>
    </location>
</feature>
<keyword evidence="14 18" id="KW-0830">Ubiquinone</keyword>
<keyword evidence="16 18" id="KW-0472">Membrane</keyword>
<keyword evidence="15 18" id="KW-0496">Mitochondrion</keyword>
<keyword evidence="8 18" id="KW-0812">Transmembrane</keyword>
<evidence type="ECO:0000256" key="16">
    <source>
        <dbReference type="ARBA" id="ARBA00023136"/>
    </source>
</evidence>
<evidence type="ECO:0000256" key="12">
    <source>
        <dbReference type="ARBA" id="ARBA00022989"/>
    </source>
</evidence>
<geneLocation type="mitochondrion" evidence="20"/>
<evidence type="ECO:0000256" key="15">
    <source>
        <dbReference type="ARBA" id="ARBA00023128"/>
    </source>
</evidence>
<comment type="function">
    <text evidence="18">Core subunit of the mitochondrial membrane respiratory chain NADH dehydrogenase (Complex I) which catalyzes electron transfer from NADH through the respiratory chain, using ubiquinone as an electron acceptor. Essential for the catalytic activity and assembly of complex I.</text>
</comment>
<evidence type="ECO:0000256" key="3">
    <source>
        <dbReference type="ARBA" id="ARBA00007012"/>
    </source>
</evidence>
<dbReference type="CTD" id="4536"/>
<organism evidence="20">
    <name type="scientific">Lyreidus brevifrons</name>
    <name type="common">Primitive crab</name>
    <dbReference type="NCBI Taxonomy" id="1617980"/>
    <lineage>
        <taxon>Eukaryota</taxon>
        <taxon>Metazoa</taxon>
        <taxon>Ecdysozoa</taxon>
        <taxon>Arthropoda</taxon>
        <taxon>Crustacea</taxon>
        <taxon>Multicrustacea</taxon>
        <taxon>Malacostraca</taxon>
        <taxon>Eumalacostraca</taxon>
        <taxon>Eucarida</taxon>
        <taxon>Decapoda</taxon>
        <taxon>Pleocyemata</taxon>
        <taxon>Brachyura</taxon>
        <taxon>Eubrachyura</taxon>
        <taxon>Raninoidea</taxon>
        <taxon>Lyreididae</taxon>
        <taxon>Lyreidus</taxon>
    </lineage>
</organism>
<comment type="function">
    <text evidence="1">Core subunit of the mitochondrial membrane respiratory chain NADH dehydrogenase (Complex I) that is believed to belong to the minimal assembly required for catalysis. Complex I functions in the transfer of electrons from NADH to the respiratory chain. The immediate electron acceptor for the enzyme is believed to be ubiquinone.</text>
</comment>
<dbReference type="RefSeq" id="YP_009128697.1">
    <property type="nucleotide sequence ID" value="NC_026721.1"/>
</dbReference>
<evidence type="ECO:0000256" key="6">
    <source>
        <dbReference type="ARBA" id="ARBA00022448"/>
    </source>
</evidence>
<dbReference type="GO" id="GO:0005743">
    <property type="term" value="C:mitochondrial inner membrane"/>
    <property type="evidence" value="ECO:0007669"/>
    <property type="project" value="UniProtKB-SubCell"/>
</dbReference>
<evidence type="ECO:0000256" key="14">
    <source>
        <dbReference type="ARBA" id="ARBA00023075"/>
    </source>
</evidence>
<dbReference type="EC" id="7.1.1.2" evidence="4 18"/>
<evidence type="ECO:0000256" key="9">
    <source>
        <dbReference type="ARBA" id="ARBA00022792"/>
    </source>
</evidence>
<dbReference type="InterPro" id="IPR003917">
    <property type="entry name" value="NADH_UbQ_OxRdtase_chain2"/>
</dbReference>
<evidence type="ECO:0000256" key="10">
    <source>
        <dbReference type="ARBA" id="ARBA00022967"/>
    </source>
</evidence>
<feature type="transmembrane region" description="Helical" evidence="18">
    <location>
        <begin position="223"/>
        <end position="246"/>
    </location>
</feature>
<name>A0A0D3QU45_LYRBR</name>
<dbReference type="Pfam" id="PF00361">
    <property type="entry name" value="Proton_antipo_M"/>
    <property type="match status" value="1"/>
</dbReference>
<feature type="transmembrane region" description="Helical" evidence="18">
    <location>
        <begin position="181"/>
        <end position="203"/>
    </location>
</feature>
<comment type="subcellular location">
    <subcellularLocation>
        <location evidence="2 18">Mitochondrion inner membrane</location>
        <topology evidence="2 18">Multi-pass membrane protein</topology>
    </subcellularLocation>
</comment>
<evidence type="ECO:0000256" key="1">
    <source>
        <dbReference type="ARBA" id="ARBA00003257"/>
    </source>
</evidence>
<evidence type="ECO:0000256" key="17">
    <source>
        <dbReference type="ARBA" id="ARBA00049551"/>
    </source>
</evidence>
<keyword evidence="13 18" id="KW-0520">NAD</keyword>
<proteinExistence type="inferred from homology"/>
<reference evidence="20" key="1">
    <citation type="journal article" date="2015" name="Mar. Genomics">
        <title>The complete mitochondrial genomes of Umalia orientalis and Lyreidus brevifrons: The phylogenetic position of the family Raninidae within Brachyuran crabs.</title>
        <authorList>
            <person name="Shi G."/>
            <person name="Cui Z."/>
            <person name="Hui M."/>
            <person name="Liu Y."/>
            <person name="Chan T.Y."/>
            <person name="Song C."/>
        </authorList>
    </citation>
    <scope>NUCLEOTIDE SEQUENCE</scope>
</reference>
<keyword evidence="11 18" id="KW-0249">Electron transport</keyword>
<gene>
    <name evidence="20" type="primary">ND2</name>
</gene>
<protein>
    <recommendedName>
        <fullName evidence="5 18">NADH-ubiquinone oxidoreductase chain 2</fullName>
        <ecNumber evidence="4 18">7.1.1.2</ecNumber>
    </recommendedName>
</protein>
<feature type="transmembrane region" description="Helical" evidence="18">
    <location>
        <begin position="141"/>
        <end position="160"/>
    </location>
</feature>
<feature type="transmembrane region" description="Helical" evidence="18">
    <location>
        <begin position="313"/>
        <end position="333"/>
    </location>
</feature>
<evidence type="ECO:0000256" key="2">
    <source>
        <dbReference type="ARBA" id="ARBA00004448"/>
    </source>
</evidence>
<keyword evidence="6" id="KW-0813">Transport</keyword>
<dbReference type="PRINTS" id="PR01436">
    <property type="entry name" value="NADHDHGNASE2"/>
</dbReference>
<evidence type="ECO:0000256" key="11">
    <source>
        <dbReference type="ARBA" id="ARBA00022982"/>
    </source>
</evidence>
<evidence type="ECO:0000256" key="18">
    <source>
        <dbReference type="RuleBase" id="RU003403"/>
    </source>
</evidence>
<evidence type="ECO:0000256" key="5">
    <source>
        <dbReference type="ARBA" id="ARBA00021008"/>
    </source>
</evidence>
<accession>A0A0D3QU45</accession>
<evidence type="ECO:0000256" key="4">
    <source>
        <dbReference type="ARBA" id="ARBA00012944"/>
    </source>
</evidence>
<dbReference type="GO" id="GO:0008137">
    <property type="term" value="F:NADH dehydrogenase (ubiquinone) activity"/>
    <property type="evidence" value="ECO:0007669"/>
    <property type="project" value="UniProtKB-EC"/>
</dbReference>
<feature type="transmembrane region" description="Helical" evidence="18">
    <location>
        <begin position="267"/>
        <end position="293"/>
    </location>
</feature>
<keyword evidence="7 18" id="KW-0679">Respiratory chain</keyword>
<dbReference type="AlphaFoldDB" id="A0A0D3QU45"/>
<comment type="catalytic activity">
    <reaction evidence="17 18">
        <text>a ubiquinone + NADH + 5 H(+)(in) = a ubiquinol + NAD(+) + 4 H(+)(out)</text>
        <dbReference type="Rhea" id="RHEA:29091"/>
        <dbReference type="Rhea" id="RHEA-COMP:9565"/>
        <dbReference type="Rhea" id="RHEA-COMP:9566"/>
        <dbReference type="ChEBI" id="CHEBI:15378"/>
        <dbReference type="ChEBI" id="CHEBI:16389"/>
        <dbReference type="ChEBI" id="CHEBI:17976"/>
        <dbReference type="ChEBI" id="CHEBI:57540"/>
        <dbReference type="ChEBI" id="CHEBI:57945"/>
        <dbReference type="EC" id="7.1.1.2"/>
    </reaction>
</comment>
<evidence type="ECO:0000256" key="13">
    <source>
        <dbReference type="ARBA" id="ARBA00023027"/>
    </source>
</evidence>
<dbReference type="PANTHER" id="PTHR46552">
    <property type="entry name" value="NADH-UBIQUINONE OXIDOREDUCTASE CHAIN 2"/>
    <property type="match status" value="1"/>
</dbReference>
<dbReference type="EMBL" id="KM983394">
    <property type="protein sequence ID" value="AJR19302.1"/>
    <property type="molecule type" value="Genomic_DNA"/>
</dbReference>
<dbReference type="InterPro" id="IPR001750">
    <property type="entry name" value="ND/Mrp_TM"/>
</dbReference>
<comment type="similarity">
    <text evidence="3 18">Belongs to the complex I subunit 2 family.</text>
</comment>